<keyword evidence="1" id="KW-0812">Transmembrane</keyword>
<name>A0A1I5BHF7_9FLAO</name>
<evidence type="ECO:0008006" key="4">
    <source>
        <dbReference type="Google" id="ProtNLM"/>
    </source>
</evidence>
<dbReference type="EMBL" id="FOVN01000003">
    <property type="protein sequence ID" value="SFN74097.1"/>
    <property type="molecule type" value="Genomic_DNA"/>
</dbReference>
<sequence length="118" mass="13337">MNVFESIGDKTDRATDIGEKYIKVSHQYFRLKLFQQLTFSVSMVAKLVVIGAFIILGIIFGAVAVAISIGNFYNSLPIGYLSVAMLFFLLGLILYFTRKSINTFIIKKMSLKFFTEDD</sequence>
<feature type="transmembrane region" description="Helical" evidence="1">
    <location>
        <begin position="78"/>
        <end position="97"/>
    </location>
</feature>
<dbReference type="STRING" id="649333.SAMN04487989_103135"/>
<organism evidence="2 3">
    <name type="scientific">Bizionia echini</name>
    <dbReference type="NCBI Taxonomy" id="649333"/>
    <lineage>
        <taxon>Bacteria</taxon>
        <taxon>Pseudomonadati</taxon>
        <taxon>Bacteroidota</taxon>
        <taxon>Flavobacteriia</taxon>
        <taxon>Flavobacteriales</taxon>
        <taxon>Flavobacteriaceae</taxon>
        <taxon>Bizionia</taxon>
    </lineage>
</organism>
<keyword evidence="1" id="KW-1133">Transmembrane helix</keyword>
<dbReference type="RefSeq" id="WP_177209016.1">
    <property type="nucleotide sequence ID" value="NZ_FOVN01000003.1"/>
</dbReference>
<feature type="transmembrane region" description="Helical" evidence="1">
    <location>
        <begin position="47"/>
        <end position="72"/>
    </location>
</feature>
<dbReference type="Proteomes" id="UP000198705">
    <property type="component" value="Unassembled WGS sequence"/>
</dbReference>
<protein>
    <recommendedName>
        <fullName evidence="4">Holin-X, holin superfamily III</fullName>
    </recommendedName>
</protein>
<gene>
    <name evidence="2" type="ORF">SAMN04487989_103135</name>
</gene>
<accession>A0A1I5BHF7</accession>
<proteinExistence type="predicted"/>
<evidence type="ECO:0000313" key="3">
    <source>
        <dbReference type="Proteomes" id="UP000198705"/>
    </source>
</evidence>
<dbReference type="AlphaFoldDB" id="A0A1I5BHF7"/>
<keyword evidence="1" id="KW-0472">Membrane</keyword>
<evidence type="ECO:0000256" key="1">
    <source>
        <dbReference type="SAM" id="Phobius"/>
    </source>
</evidence>
<evidence type="ECO:0000313" key="2">
    <source>
        <dbReference type="EMBL" id="SFN74097.1"/>
    </source>
</evidence>
<keyword evidence="3" id="KW-1185">Reference proteome</keyword>
<reference evidence="3" key="1">
    <citation type="submission" date="2016-10" db="EMBL/GenBank/DDBJ databases">
        <authorList>
            <person name="Varghese N."/>
            <person name="Submissions S."/>
        </authorList>
    </citation>
    <scope>NUCLEOTIDE SEQUENCE [LARGE SCALE GENOMIC DNA]</scope>
    <source>
        <strain evidence="3">DSM 23925</strain>
    </source>
</reference>